<dbReference type="PANTHER" id="PTHR34512:SF30">
    <property type="entry name" value="OUTER MEMBRANE PROTEIN ASSEMBLY FACTOR BAMB"/>
    <property type="match status" value="1"/>
</dbReference>
<evidence type="ECO:0000313" key="7">
    <source>
        <dbReference type="Proteomes" id="UP000754644"/>
    </source>
</evidence>
<dbReference type="NCBIfam" id="TIGR03300">
    <property type="entry name" value="assembly_YfgL"/>
    <property type="match status" value="1"/>
</dbReference>
<dbReference type="InterPro" id="IPR018391">
    <property type="entry name" value="PQQ_b-propeller_rpt"/>
</dbReference>
<evidence type="ECO:0000259" key="5">
    <source>
        <dbReference type="Pfam" id="PF13360"/>
    </source>
</evidence>
<keyword evidence="1 4" id="KW-0732">Signal</keyword>
<dbReference type="PANTHER" id="PTHR34512">
    <property type="entry name" value="CELL SURFACE PROTEIN"/>
    <property type="match status" value="1"/>
</dbReference>
<comment type="subcellular location">
    <subcellularLocation>
        <location evidence="4">Cell outer membrane</location>
        <topology evidence="4">Lipid-anchor</topology>
    </subcellularLocation>
</comment>
<dbReference type="GO" id="GO:0009279">
    <property type="term" value="C:cell outer membrane"/>
    <property type="evidence" value="ECO:0007669"/>
    <property type="project" value="UniProtKB-SubCell"/>
</dbReference>
<evidence type="ECO:0000256" key="1">
    <source>
        <dbReference type="ARBA" id="ARBA00022729"/>
    </source>
</evidence>
<comment type="subunit">
    <text evidence="4">Part of the Bam complex.</text>
</comment>
<evidence type="ECO:0000313" key="6">
    <source>
        <dbReference type="EMBL" id="NQV64787.1"/>
    </source>
</evidence>
<dbReference type="GO" id="GO:0051205">
    <property type="term" value="P:protein insertion into membrane"/>
    <property type="evidence" value="ECO:0007669"/>
    <property type="project" value="UniProtKB-UniRule"/>
</dbReference>
<comment type="function">
    <text evidence="4">Part of the outer membrane protein assembly complex, which is involved in assembly and insertion of beta-barrel proteins into the outer membrane.</text>
</comment>
<dbReference type="InterPro" id="IPR011047">
    <property type="entry name" value="Quinoprotein_ADH-like_sf"/>
</dbReference>
<dbReference type="InterPro" id="IPR015943">
    <property type="entry name" value="WD40/YVTN_repeat-like_dom_sf"/>
</dbReference>
<dbReference type="EMBL" id="JABMOJ010000200">
    <property type="protein sequence ID" value="NQV64787.1"/>
    <property type="molecule type" value="Genomic_DNA"/>
</dbReference>
<evidence type="ECO:0000256" key="4">
    <source>
        <dbReference type="HAMAP-Rule" id="MF_00923"/>
    </source>
</evidence>
<keyword evidence="3 4" id="KW-0998">Cell outer membrane</keyword>
<keyword evidence="4" id="KW-0449">Lipoprotein</keyword>
<dbReference type="Proteomes" id="UP000754644">
    <property type="component" value="Unassembled WGS sequence"/>
</dbReference>
<dbReference type="HAMAP" id="MF_00923">
    <property type="entry name" value="OM_assembly_BamB"/>
    <property type="match status" value="1"/>
</dbReference>
<dbReference type="InterPro" id="IPR017687">
    <property type="entry name" value="BamB"/>
</dbReference>
<accession>A0A973A8V2</accession>
<dbReference type="InterPro" id="IPR002372">
    <property type="entry name" value="PQQ_rpt_dom"/>
</dbReference>
<dbReference type="SMART" id="SM00564">
    <property type="entry name" value="PQQ"/>
    <property type="match status" value="5"/>
</dbReference>
<evidence type="ECO:0000256" key="2">
    <source>
        <dbReference type="ARBA" id="ARBA00023136"/>
    </source>
</evidence>
<keyword evidence="2 4" id="KW-0472">Membrane</keyword>
<feature type="domain" description="Pyrrolo-quinoline quinone repeat" evidence="5">
    <location>
        <begin position="84"/>
        <end position="332"/>
    </location>
</feature>
<dbReference type="PROSITE" id="PS51257">
    <property type="entry name" value="PROKAR_LIPOPROTEIN"/>
    <property type="match status" value="1"/>
</dbReference>
<comment type="similarity">
    <text evidence="4">Belongs to the BamB family.</text>
</comment>
<keyword evidence="4" id="KW-0564">Palmitate</keyword>
<name>A0A973A8V2_9GAMM</name>
<sequence>MIQLLPKRVRLAPSLALLSLLTLGGCSWFSDEVEVRVPVELEKFKAEVQLVDLWSVNLGKGAEDSAIKLTPGLIGGMLYGASADGNVVAVDTGTGKVVWKQSIVDFYAEDERAIAFADGIDVITGGVGVGGSLVVVGSAAGEIVAIQQLDGSLAWRATTTSEVLAPPQVINNKVFAQSIDGKIAAFDAASGERKWLYSTTIPSLTLRGTSTPIADKDFLIGAFANGRMVMLDQSRGQVGFEQRAGVGQGQTDLERLVDIDGQMVLDGSVLYAVAYQGNLVAIDLSAKGKVRWSREASSIVGLGTGFGNIYLASEDGRLTAISKDTTEDIWTTEALLYRDITAPVAVSSYVAVGDFEGYLHLIAQSDGRFVGREKLDSSGLTAPVIVDGSRIYVITNSGRLLALEVR</sequence>
<gene>
    <name evidence="4 6" type="primary">bamB</name>
    <name evidence="6" type="ORF">HQ497_05415</name>
</gene>
<dbReference type="SUPFAM" id="SSF50998">
    <property type="entry name" value="Quinoprotein alcohol dehydrogenase-like"/>
    <property type="match status" value="1"/>
</dbReference>
<evidence type="ECO:0000256" key="3">
    <source>
        <dbReference type="ARBA" id="ARBA00023237"/>
    </source>
</evidence>
<proteinExistence type="inferred from homology"/>
<dbReference type="GO" id="GO:0043165">
    <property type="term" value="P:Gram-negative-bacterium-type cell outer membrane assembly"/>
    <property type="evidence" value="ECO:0007669"/>
    <property type="project" value="UniProtKB-UniRule"/>
</dbReference>
<reference evidence="6" key="1">
    <citation type="submission" date="2020-05" db="EMBL/GenBank/DDBJ databases">
        <title>Sulfur intermediates as new biogeochemical hubs in an aquatic model microbial ecosystem.</title>
        <authorList>
            <person name="Vigneron A."/>
        </authorList>
    </citation>
    <scope>NUCLEOTIDE SEQUENCE</scope>
    <source>
        <strain evidence="6">Bin.250</strain>
    </source>
</reference>
<protein>
    <recommendedName>
        <fullName evidence="4">Outer membrane protein assembly factor BamB</fullName>
    </recommendedName>
</protein>
<dbReference type="AlphaFoldDB" id="A0A973A8V2"/>
<dbReference type="Gene3D" id="2.130.10.10">
    <property type="entry name" value="YVTN repeat-like/Quinoprotein amine dehydrogenase"/>
    <property type="match status" value="1"/>
</dbReference>
<organism evidence="6 7">
    <name type="scientific">SAR86 cluster bacterium</name>
    <dbReference type="NCBI Taxonomy" id="2030880"/>
    <lineage>
        <taxon>Bacteria</taxon>
        <taxon>Pseudomonadati</taxon>
        <taxon>Pseudomonadota</taxon>
        <taxon>Gammaproteobacteria</taxon>
        <taxon>SAR86 cluster</taxon>
    </lineage>
</organism>
<dbReference type="Pfam" id="PF13360">
    <property type="entry name" value="PQQ_2"/>
    <property type="match status" value="1"/>
</dbReference>
<comment type="caution">
    <text evidence="6">The sequence shown here is derived from an EMBL/GenBank/DDBJ whole genome shotgun (WGS) entry which is preliminary data.</text>
</comment>